<dbReference type="PANTHER" id="PTHR30194:SF3">
    <property type="entry name" value="CROSSOVER JUNCTION ENDODEOXYRIBONUCLEASE RUVC"/>
    <property type="match status" value="1"/>
</dbReference>
<evidence type="ECO:0000256" key="3">
    <source>
        <dbReference type="ARBA" id="ARBA00022722"/>
    </source>
</evidence>
<keyword evidence="3 13" id="KW-0540">Nuclease</keyword>
<dbReference type="Gene3D" id="3.30.420.10">
    <property type="entry name" value="Ribonuclease H-like superfamily/Ribonuclease H"/>
    <property type="match status" value="1"/>
</dbReference>
<dbReference type="PRINTS" id="PR00696">
    <property type="entry name" value="RSOLVASERUVC"/>
</dbReference>
<comment type="catalytic activity">
    <reaction evidence="12 13">
        <text>Endonucleolytic cleavage at a junction such as a reciprocal single-stranded crossover between two homologous DNA duplexes (Holliday junction).</text>
        <dbReference type="EC" id="3.1.21.10"/>
    </reaction>
</comment>
<dbReference type="CDD" id="cd16962">
    <property type="entry name" value="RuvC"/>
    <property type="match status" value="1"/>
</dbReference>
<evidence type="ECO:0000256" key="5">
    <source>
        <dbReference type="ARBA" id="ARBA00022759"/>
    </source>
</evidence>
<evidence type="ECO:0000256" key="9">
    <source>
        <dbReference type="ARBA" id="ARBA00023125"/>
    </source>
</evidence>
<comment type="subcellular location">
    <subcellularLocation>
        <location evidence="13">Cytoplasm</location>
    </subcellularLocation>
</comment>
<dbReference type="NCBIfam" id="TIGR00228">
    <property type="entry name" value="ruvC"/>
    <property type="match status" value="1"/>
</dbReference>
<sequence length="166" mass="18115">MSSNIILGIDPGTATTGYGVIDSSPSRGEGRVGVMKSIEFGCIRTSKDNSLPERLEEIYNDLQKLIKKYQPDKIAVESVYFYNNVKTAIAVAQARGVVLLCARQNKTPVLEFTPLQVKNNLTNYGKAEKKQVQQMVKTLLNLKSIPKPDDAADALALAICGANKNL</sequence>
<dbReference type="EC" id="3.1.21.10" evidence="13 14"/>
<dbReference type="GO" id="GO:0006310">
    <property type="term" value="P:DNA recombination"/>
    <property type="evidence" value="ECO:0007669"/>
    <property type="project" value="UniProtKB-UniRule"/>
</dbReference>
<feature type="binding site" evidence="13">
    <location>
        <position position="77"/>
    </location>
    <ligand>
        <name>Mg(2+)</name>
        <dbReference type="ChEBI" id="CHEBI:18420"/>
        <label>2</label>
    </ligand>
</feature>
<evidence type="ECO:0000256" key="13">
    <source>
        <dbReference type="HAMAP-Rule" id="MF_00034"/>
    </source>
</evidence>
<evidence type="ECO:0000256" key="12">
    <source>
        <dbReference type="ARBA" id="ARBA00029354"/>
    </source>
</evidence>
<proteinExistence type="inferred from homology"/>
<dbReference type="Proteomes" id="UP000176864">
    <property type="component" value="Unassembled WGS sequence"/>
</dbReference>
<feature type="active site" evidence="13">
    <location>
        <position position="10"/>
    </location>
</feature>
<keyword evidence="7 13" id="KW-0378">Hydrolase</keyword>
<evidence type="ECO:0000256" key="8">
    <source>
        <dbReference type="ARBA" id="ARBA00022842"/>
    </source>
</evidence>
<evidence type="ECO:0000256" key="11">
    <source>
        <dbReference type="ARBA" id="ARBA00023204"/>
    </source>
</evidence>
<feature type="active site" evidence="13">
    <location>
        <position position="150"/>
    </location>
</feature>
<dbReference type="GO" id="GO:0000287">
    <property type="term" value="F:magnesium ion binding"/>
    <property type="evidence" value="ECO:0007669"/>
    <property type="project" value="UniProtKB-UniRule"/>
</dbReference>
<comment type="cofactor">
    <cofactor evidence="13">
        <name>Mg(2+)</name>
        <dbReference type="ChEBI" id="CHEBI:18420"/>
    </cofactor>
    <text evidence="13">Binds 2 Mg(2+) ion per subunit.</text>
</comment>
<keyword evidence="5 13" id="KW-0255">Endonuclease</keyword>
<dbReference type="EMBL" id="MFEK01000016">
    <property type="protein sequence ID" value="OGE77865.1"/>
    <property type="molecule type" value="Genomic_DNA"/>
</dbReference>
<dbReference type="Pfam" id="PF02075">
    <property type="entry name" value="RuvC"/>
    <property type="match status" value="1"/>
</dbReference>
<keyword evidence="6 13" id="KW-0227">DNA damage</keyword>
<keyword evidence="2 13" id="KW-0963">Cytoplasm</keyword>
<keyword evidence="9 13" id="KW-0238">DNA-binding</keyword>
<organism evidence="15 16">
    <name type="scientific">Candidatus Doudnabacteria bacterium RIFCSPHIGHO2_01_FULL_46_14</name>
    <dbReference type="NCBI Taxonomy" id="1817824"/>
    <lineage>
        <taxon>Bacteria</taxon>
        <taxon>Candidatus Doudnaibacteriota</taxon>
    </lineage>
</organism>
<dbReference type="PANTHER" id="PTHR30194">
    <property type="entry name" value="CROSSOVER JUNCTION ENDODEOXYRIBONUCLEASE RUVC"/>
    <property type="match status" value="1"/>
</dbReference>
<dbReference type="GO" id="GO:0005737">
    <property type="term" value="C:cytoplasm"/>
    <property type="evidence" value="ECO:0007669"/>
    <property type="project" value="UniProtKB-SubCell"/>
</dbReference>
<dbReference type="GO" id="GO:0006281">
    <property type="term" value="P:DNA repair"/>
    <property type="evidence" value="ECO:0007669"/>
    <property type="project" value="UniProtKB-UniRule"/>
</dbReference>
<dbReference type="GO" id="GO:0048476">
    <property type="term" value="C:Holliday junction resolvase complex"/>
    <property type="evidence" value="ECO:0007669"/>
    <property type="project" value="UniProtKB-UniRule"/>
</dbReference>
<evidence type="ECO:0000256" key="14">
    <source>
        <dbReference type="NCBIfam" id="TIGR00228"/>
    </source>
</evidence>
<keyword evidence="11 13" id="KW-0234">DNA repair</keyword>
<feature type="binding site" evidence="13">
    <location>
        <position position="150"/>
    </location>
    <ligand>
        <name>Mg(2+)</name>
        <dbReference type="ChEBI" id="CHEBI:18420"/>
        <label>1</label>
    </ligand>
</feature>
<dbReference type="NCBIfam" id="NF000711">
    <property type="entry name" value="PRK00039.2-1"/>
    <property type="match status" value="1"/>
</dbReference>
<name>A0A1F5NJP1_9BACT</name>
<dbReference type="InterPro" id="IPR012337">
    <property type="entry name" value="RNaseH-like_sf"/>
</dbReference>
<evidence type="ECO:0000256" key="2">
    <source>
        <dbReference type="ARBA" id="ARBA00022490"/>
    </source>
</evidence>
<evidence type="ECO:0000313" key="15">
    <source>
        <dbReference type="EMBL" id="OGE77865.1"/>
    </source>
</evidence>
<keyword evidence="10 13" id="KW-0233">DNA recombination</keyword>
<comment type="subunit">
    <text evidence="13">Homodimer which binds Holliday junction (HJ) DNA. The HJ becomes 2-fold symmetrical on binding to RuvC with unstacked arms; it has a different conformation from HJ DNA in complex with RuvA. In the full resolvosome a probable DNA-RuvA(4)-RuvB(12)-RuvC(2) complex forms which resolves the HJ.</text>
</comment>
<dbReference type="HAMAP" id="MF_00034">
    <property type="entry name" value="RuvC"/>
    <property type="match status" value="1"/>
</dbReference>
<evidence type="ECO:0000256" key="7">
    <source>
        <dbReference type="ARBA" id="ARBA00022801"/>
    </source>
</evidence>
<feature type="binding site" evidence="13">
    <location>
        <position position="10"/>
    </location>
    <ligand>
        <name>Mg(2+)</name>
        <dbReference type="ChEBI" id="CHEBI:18420"/>
        <label>1</label>
    </ligand>
</feature>
<dbReference type="GO" id="GO:0003677">
    <property type="term" value="F:DNA binding"/>
    <property type="evidence" value="ECO:0007669"/>
    <property type="project" value="UniProtKB-KW"/>
</dbReference>
<dbReference type="InterPro" id="IPR036397">
    <property type="entry name" value="RNaseH_sf"/>
</dbReference>
<keyword evidence="8 13" id="KW-0460">Magnesium</keyword>
<feature type="active site" evidence="13">
    <location>
        <position position="77"/>
    </location>
</feature>
<dbReference type="GO" id="GO:0008821">
    <property type="term" value="F:crossover junction DNA endonuclease activity"/>
    <property type="evidence" value="ECO:0007669"/>
    <property type="project" value="UniProtKB-UniRule"/>
</dbReference>
<gene>
    <name evidence="13" type="primary">ruvC</name>
    <name evidence="15" type="ORF">A2751_02365</name>
</gene>
<keyword evidence="4 13" id="KW-0479">Metal-binding</keyword>
<protein>
    <recommendedName>
        <fullName evidence="13 14">Crossover junction endodeoxyribonuclease RuvC</fullName>
        <ecNumber evidence="13 14">3.1.21.10</ecNumber>
    </recommendedName>
    <alternativeName>
        <fullName evidence="13">Holliday junction nuclease RuvC</fullName>
    </alternativeName>
    <alternativeName>
        <fullName evidence="13">Holliday junction resolvase RuvC</fullName>
    </alternativeName>
</protein>
<dbReference type="FunFam" id="3.30.420.10:FF:000002">
    <property type="entry name" value="Crossover junction endodeoxyribonuclease RuvC"/>
    <property type="match status" value="1"/>
</dbReference>
<dbReference type="SUPFAM" id="SSF53098">
    <property type="entry name" value="Ribonuclease H-like"/>
    <property type="match status" value="1"/>
</dbReference>
<comment type="similarity">
    <text evidence="1 13">Belongs to the RuvC family.</text>
</comment>
<dbReference type="AlphaFoldDB" id="A0A1F5NJP1"/>
<evidence type="ECO:0000256" key="1">
    <source>
        <dbReference type="ARBA" id="ARBA00009518"/>
    </source>
</evidence>
<comment type="function">
    <text evidence="13">The RuvA-RuvB-RuvC complex processes Holliday junction (HJ) DNA during genetic recombination and DNA repair. Endonuclease that resolves HJ intermediates. Cleaves cruciform DNA by making single-stranded nicks across the HJ at symmetrical positions within the homologous arms, yielding a 5'-phosphate and a 3'-hydroxyl group; requires a central core of homology in the junction. The consensus cleavage sequence is 5'-(A/T)TT(C/G)-3'. Cleavage occurs on the 3'-side of the TT dinucleotide at the point of strand exchange. HJ branch migration catalyzed by RuvA-RuvB allows RuvC to scan DNA until it finds its consensus sequence, where it cleaves and resolves the cruciform DNA.</text>
</comment>
<evidence type="ECO:0000313" key="16">
    <source>
        <dbReference type="Proteomes" id="UP000176864"/>
    </source>
</evidence>
<evidence type="ECO:0000256" key="10">
    <source>
        <dbReference type="ARBA" id="ARBA00023172"/>
    </source>
</evidence>
<dbReference type="InterPro" id="IPR002176">
    <property type="entry name" value="X-over_junc_endoDNase_RuvC"/>
</dbReference>
<comment type="caution">
    <text evidence="15">The sequence shown here is derived from an EMBL/GenBank/DDBJ whole genome shotgun (WGS) entry which is preliminary data.</text>
</comment>
<accession>A0A1F5NJP1</accession>
<dbReference type="STRING" id="1817824.A2751_02365"/>
<reference evidence="15 16" key="1">
    <citation type="journal article" date="2016" name="Nat. Commun.">
        <title>Thousands of microbial genomes shed light on interconnected biogeochemical processes in an aquifer system.</title>
        <authorList>
            <person name="Anantharaman K."/>
            <person name="Brown C.T."/>
            <person name="Hug L.A."/>
            <person name="Sharon I."/>
            <person name="Castelle C.J."/>
            <person name="Probst A.J."/>
            <person name="Thomas B.C."/>
            <person name="Singh A."/>
            <person name="Wilkins M.J."/>
            <person name="Karaoz U."/>
            <person name="Brodie E.L."/>
            <person name="Williams K.H."/>
            <person name="Hubbard S.S."/>
            <person name="Banfield J.F."/>
        </authorList>
    </citation>
    <scope>NUCLEOTIDE SEQUENCE [LARGE SCALE GENOMIC DNA]</scope>
</reference>
<evidence type="ECO:0000256" key="4">
    <source>
        <dbReference type="ARBA" id="ARBA00022723"/>
    </source>
</evidence>
<evidence type="ECO:0000256" key="6">
    <source>
        <dbReference type="ARBA" id="ARBA00022763"/>
    </source>
</evidence>